<dbReference type="CDD" id="cd00112">
    <property type="entry name" value="LDLa"/>
    <property type="match status" value="1"/>
</dbReference>
<reference evidence="5" key="1">
    <citation type="journal article" date="2013" name="Dev. Comp. Immunol.">
        <title>Two novel C-type lectins with a low-density lipoprotein receptor class A domain have antiviral function in the shrimp Marsupenaeus japonicus.</title>
        <authorList>
            <person name="Xu Y.H."/>
            <person name="Bi W.J."/>
            <person name="Wang X.W."/>
            <person name="Zhao Y.R."/>
            <person name="Zhao X.F."/>
            <person name="Wang J.X."/>
        </authorList>
    </citation>
    <scope>NUCLEOTIDE SEQUENCE</scope>
</reference>
<dbReference type="SMART" id="SM00192">
    <property type="entry name" value="LDLa"/>
    <property type="match status" value="1"/>
</dbReference>
<keyword evidence="1" id="KW-1015">Disulfide bond</keyword>
<evidence type="ECO:0000313" key="5">
    <source>
        <dbReference type="EMBL" id="AHA83583.1"/>
    </source>
</evidence>
<protein>
    <submittedName>
        <fullName evidence="5">C-type lectin 2</fullName>
    </submittedName>
</protein>
<sequence>MASTTQLLLSLATLLVLARGCAASCSSNQIRCKRDDKCISISYVCNGRSDCPDSSDENTELCKLWTFNRSPCSSSSVYCSGCRSYDSFCSSDQCARTVDAKVCRMVQQRMLHIEEDKGMTLSDDAVALMTSVVNSTLSQKYPECPMLYTRVGGKCLAFFSLAKVPWPEARQFCKSIYGDLVTFKNLQDFGHVIEYLKETLITSDFWIGGRYDMDVNAWAWAIDDTPMPLGSPYWAERYSSSCVPRSPPHTDPFSNPPSALPEAPCYNYIQAPKQRNQGWCSAITYEHFYFISDDECQNSRSPLCLLHHEPEGV</sequence>
<proteinExistence type="evidence at transcript level"/>
<accession>V5N901</accession>
<dbReference type="InterPro" id="IPR001304">
    <property type="entry name" value="C-type_lectin-like"/>
</dbReference>
<dbReference type="PROSITE" id="PS01209">
    <property type="entry name" value="LDLRA_1"/>
    <property type="match status" value="1"/>
</dbReference>
<dbReference type="Pfam" id="PF00057">
    <property type="entry name" value="Ldl_recept_a"/>
    <property type="match status" value="1"/>
</dbReference>
<organism evidence="5">
    <name type="scientific">Penaeus japonicus</name>
    <name type="common">Kuruma prawn</name>
    <name type="synonym">Marsupenaeus japonicus</name>
    <dbReference type="NCBI Taxonomy" id="27405"/>
    <lineage>
        <taxon>Eukaryota</taxon>
        <taxon>Metazoa</taxon>
        <taxon>Ecdysozoa</taxon>
        <taxon>Arthropoda</taxon>
        <taxon>Crustacea</taxon>
        <taxon>Multicrustacea</taxon>
        <taxon>Malacostraca</taxon>
        <taxon>Eumalacostraca</taxon>
        <taxon>Eucarida</taxon>
        <taxon>Decapoda</taxon>
        <taxon>Dendrobranchiata</taxon>
        <taxon>Penaeoidea</taxon>
        <taxon>Penaeidae</taxon>
        <taxon>Penaeus</taxon>
    </lineage>
</organism>
<dbReference type="CDD" id="cd00037">
    <property type="entry name" value="CLECT"/>
    <property type="match status" value="1"/>
</dbReference>
<evidence type="ECO:0000256" key="3">
    <source>
        <dbReference type="SAM" id="SignalP"/>
    </source>
</evidence>
<keyword evidence="3" id="KW-0732">Signal</keyword>
<dbReference type="PROSITE" id="PS50041">
    <property type="entry name" value="C_TYPE_LECTIN_2"/>
    <property type="match status" value="1"/>
</dbReference>
<dbReference type="InterPro" id="IPR016187">
    <property type="entry name" value="CTDL_fold"/>
</dbReference>
<feature type="signal peptide" evidence="3">
    <location>
        <begin position="1"/>
        <end position="23"/>
    </location>
</feature>
<dbReference type="InterPro" id="IPR016186">
    <property type="entry name" value="C-type_lectin-like/link_sf"/>
</dbReference>
<dbReference type="GO" id="GO:0030246">
    <property type="term" value="F:carbohydrate binding"/>
    <property type="evidence" value="ECO:0007669"/>
    <property type="project" value="UniProtKB-KW"/>
</dbReference>
<dbReference type="Gene3D" id="3.10.100.10">
    <property type="entry name" value="Mannose-Binding Protein A, subunit A"/>
    <property type="match status" value="1"/>
</dbReference>
<dbReference type="AlphaFoldDB" id="V5N901"/>
<evidence type="ECO:0000256" key="2">
    <source>
        <dbReference type="PROSITE-ProRule" id="PRU00124"/>
    </source>
</evidence>
<dbReference type="Gene3D" id="4.10.400.10">
    <property type="entry name" value="Low-density Lipoprotein Receptor"/>
    <property type="match status" value="1"/>
</dbReference>
<feature type="domain" description="C-type lectin" evidence="4">
    <location>
        <begin position="151"/>
        <end position="305"/>
    </location>
</feature>
<keyword evidence="5" id="KW-0430">Lectin</keyword>
<dbReference type="PROSITE" id="PS50068">
    <property type="entry name" value="LDLRA_2"/>
    <property type="match status" value="1"/>
</dbReference>
<dbReference type="OrthoDB" id="6351042at2759"/>
<dbReference type="InterPro" id="IPR023415">
    <property type="entry name" value="LDLR_class-A_CS"/>
</dbReference>
<feature type="chain" id="PRO_5004739480" evidence="3">
    <location>
        <begin position="24"/>
        <end position="313"/>
    </location>
</feature>
<dbReference type="SUPFAM" id="SSF56436">
    <property type="entry name" value="C-type lectin-like"/>
    <property type="match status" value="1"/>
</dbReference>
<evidence type="ECO:0000256" key="1">
    <source>
        <dbReference type="ARBA" id="ARBA00023157"/>
    </source>
</evidence>
<name>V5N901_PENJP</name>
<dbReference type="EMBL" id="KF772191">
    <property type="protein sequence ID" value="AHA83583.1"/>
    <property type="molecule type" value="mRNA"/>
</dbReference>
<dbReference type="InterPro" id="IPR002172">
    <property type="entry name" value="LDrepeatLR_classA_rpt"/>
</dbReference>
<dbReference type="SUPFAM" id="SSF57424">
    <property type="entry name" value="LDL receptor-like module"/>
    <property type="match status" value="1"/>
</dbReference>
<dbReference type="SMART" id="SM00034">
    <property type="entry name" value="CLECT"/>
    <property type="match status" value="1"/>
</dbReference>
<reference evidence="5" key="2">
    <citation type="submission" date="2013-10" db="EMBL/GenBank/DDBJ databases">
        <authorList>
            <person name="Xu Y.-H."/>
            <person name="Wang J.-X."/>
        </authorList>
    </citation>
    <scope>NUCLEOTIDE SEQUENCE</scope>
</reference>
<evidence type="ECO:0000259" key="4">
    <source>
        <dbReference type="PROSITE" id="PS50041"/>
    </source>
</evidence>
<comment type="caution">
    <text evidence="2">Lacks conserved residue(s) required for the propagation of feature annotation.</text>
</comment>
<dbReference type="InterPro" id="IPR036055">
    <property type="entry name" value="LDL_receptor-like_sf"/>
</dbReference>